<feature type="domain" description="Glycosyl hydrolase family 30 TIM-barrel" evidence="6">
    <location>
        <begin position="77"/>
        <end position="416"/>
    </location>
</feature>
<evidence type="ECO:0000313" key="8">
    <source>
        <dbReference type="EMBL" id="TAA21217.1"/>
    </source>
</evidence>
<dbReference type="Gene3D" id="2.60.40.1180">
    <property type="entry name" value="Golgi alpha-mannosidase II"/>
    <property type="match status" value="1"/>
</dbReference>
<dbReference type="InterPro" id="IPR017853">
    <property type="entry name" value="GH"/>
</dbReference>
<evidence type="ECO:0000256" key="3">
    <source>
        <dbReference type="ARBA" id="ARBA00022801"/>
    </source>
</evidence>
<accession>A0ABY1WGZ5</accession>
<reference evidence="8 9" key="1">
    <citation type="submission" date="2019-02" db="EMBL/GenBank/DDBJ databases">
        <title>WGS of Pseudoxanthomonas species novum from clinical isolates.</title>
        <authorList>
            <person name="Bernier A.-M."/>
            <person name="Bernard K."/>
            <person name="Vachon A."/>
        </authorList>
    </citation>
    <scope>NUCLEOTIDE SEQUENCE [LARGE SCALE GENOMIC DNA]</scope>
    <source>
        <strain evidence="9">NML 170316</strain>
    </source>
</reference>
<keyword evidence="9" id="KW-1185">Reference proteome</keyword>
<dbReference type="Pfam" id="PF02055">
    <property type="entry name" value="Glyco_hydro_30"/>
    <property type="match status" value="1"/>
</dbReference>
<feature type="signal peptide" evidence="5">
    <location>
        <begin position="1"/>
        <end position="17"/>
    </location>
</feature>
<evidence type="ECO:0000313" key="9">
    <source>
        <dbReference type="Proteomes" id="UP000293089"/>
    </source>
</evidence>
<dbReference type="SUPFAM" id="SSF51445">
    <property type="entry name" value="(Trans)glycosidases"/>
    <property type="match status" value="1"/>
</dbReference>
<protein>
    <submittedName>
        <fullName evidence="8">Glycosyl hydrolase</fullName>
    </submittedName>
</protein>
<name>A0ABY1WGZ5_9GAMM</name>
<comment type="caution">
    <text evidence="8">The sequence shown here is derived from an EMBL/GenBank/DDBJ whole genome shotgun (WGS) entry which is preliminary data.</text>
</comment>
<gene>
    <name evidence="8" type="ORF">EA658_08480</name>
</gene>
<keyword evidence="4" id="KW-0326">Glycosidase</keyword>
<comment type="similarity">
    <text evidence="1 4">Belongs to the glycosyl hydrolase 30 family.</text>
</comment>
<dbReference type="Proteomes" id="UP000293089">
    <property type="component" value="Unassembled WGS sequence"/>
</dbReference>
<dbReference type="PRINTS" id="PR00843">
    <property type="entry name" value="GLHYDRLASE30"/>
</dbReference>
<evidence type="ECO:0000256" key="5">
    <source>
        <dbReference type="SAM" id="SignalP"/>
    </source>
</evidence>
<dbReference type="PANTHER" id="PTHR11069:SF23">
    <property type="entry name" value="LYSOSOMAL ACID GLUCOSYLCERAMIDASE"/>
    <property type="match status" value="1"/>
</dbReference>
<evidence type="ECO:0000256" key="1">
    <source>
        <dbReference type="ARBA" id="ARBA00005382"/>
    </source>
</evidence>
<sequence length="481" mass="53303">MRVSLMGALLAAATAQGAEVTSAAYTPSGGAVTVYTSASGAPAQMVRSEVAALQPGHALTERENSIFVDPTRRFQTVMGVGGAITDAAAETYAKLSKAKQAEFMRAYYDPDAGIGYSWARTTIHSSDFSSASYTYIKEGDKDLKTFSVAHDRKYRIPMIKQAIAAAGGTLPMFASPWSAPAFMKDNKSMLKGGHLLPEYADAWANYYTKFIAAYEKEGIPIWGISIQNEPMAVQIWESMQFSAEQERDFLKDHLGPTMAKAGYGDKKIIVWDHNRDMMVHRANVLFDDPEAAKYAWGMGFHWYETWAGFDPMYDNVAAVSRAYPDKPLLLTEASIEKFDFDRIQDWAHGERYGASMIHDFNGGAVAWTDWNILLDEHGGPNHVGNYCFAPLQADTRTGALIYTPPYWYIGHFSKFIRPQAQRVSAASSRSNLMTTSFLNRDNRLATVVMNGSDQAITYNFYVGEASTQVEIPAHAIQTLVY</sequence>
<feature type="chain" id="PRO_5045620938" evidence="5">
    <location>
        <begin position="18"/>
        <end position="481"/>
    </location>
</feature>
<organism evidence="8 9">
    <name type="scientific">Pseudoxanthomonas winnipegensis</name>
    <dbReference type="NCBI Taxonomy" id="2480810"/>
    <lineage>
        <taxon>Bacteria</taxon>
        <taxon>Pseudomonadati</taxon>
        <taxon>Pseudomonadota</taxon>
        <taxon>Gammaproteobacteria</taxon>
        <taxon>Lysobacterales</taxon>
        <taxon>Lysobacteraceae</taxon>
        <taxon>Pseudoxanthomonas</taxon>
    </lineage>
</organism>
<proteinExistence type="inferred from homology"/>
<evidence type="ECO:0000259" key="7">
    <source>
        <dbReference type="Pfam" id="PF17189"/>
    </source>
</evidence>
<dbReference type="EMBL" id="SHME01000002">
    <property type="protein sequence ID" value="TAA21217.1"/>
    <property type="molecule type" value="Genomic_DNA"/>
</dbReference>
<keyword evidence="2 5" id="KW-0732">Signal</keyword>
<evidence type="ECO:0000256" key="2">
    <source>
        <dbReference type="ARBA" id="ARBA00022729"/>
    </source>
</evidence>
<dbReference type="InterPro" id="IPR013780">
    <property type="entry name" value="Glyco_hydro_b"/>
</dbReference>
<dbReference type="GO" id="GO:0016787">
    <property type="term" value="F:hydrolase activity"/>
    <property type="evidence" value="ECO:0007669"/>
    <property type="project" value="UniProtKB-KW"/>
</dbReference>
<dbReference type="InterPro" id="IPR001139">
    <property type="entry name" value="Glyco_hydro_30"/>
</dbReference>
<dbReference type="InterPro" id="IPR033453">
    <property type="entry name" value="Glyco_hydro_30_TIM-barrel"/>
</dbReference>
<dbReference type="PANTHER" id="PTHR11069">
    <property type="entry name" value="GLUCOSYLCERAMIDASE"/>
    <property type="match status" value="1"/>
</dbReference>
<feature type="domain" description="Glycosyl hydrolase family 30 beta sandwich" evidence="7">
    <location>
        <begin position="420"/>
        <end position="479"/>
    </location>
</feature>
<evidence type="ECO:0000256" key="4">
    <source>
        <dbReference type="RuleBase" id="RU361188"/>
    </source>
</evidence>
<dbReference type="Pfam" id="PF17189">
    <property type="entry name" value="Glyco_hydro_30C"/>
    <property type="match status" value="1"/>
</dbReference>
<dbReference type="InterPro" id="IPR033452">
    <property type="entry name" value="GH30_C"/>
</dbReference>
<dbReference type="Gene3D" id="3.20.20.80">
    <property type="entry name" value="Glycosidases"/>
    <property type="match status" value="1"/>
</dbReference>
<evidence type="ECO:0000259" key="6">
    <source>
        <dbReference type="Pfam" id="PF02055"/>
    </source>
</evidence>
<keyword evidence="3 4" id="KW-0378">Hydrolase</keyword>